<comment type="similarity">
    <text evidence="1">Belongs to the ROK (NagC/XylR) family.</text>
</comment>
<dbReference type="Gene3D" id="3.30.420.40">
    <property type="match status" value="2"/>
</dbReference>
<dbReference type="CDD" id="cd23763">
    <property type="entry name" value="ASKHA_ATPase_ROK"/>
    <property type="match status" value="1"/>
</dbReference>
<evidence type="ECO:0000256" key="1">
    <source>
        <dbReference type="ARBA" id="ARBA00006479"/>
    </source>
</evidence>
<protein>
    <submittedName>
        <fullName evidence="2">Sugar kinase of the NBD/HSP70 family, may contain an N-terminal HTH domain</fullName>
    </submittedName>
</protein>
<organism evidence="2 3">
    <name type="scientific">Devosia crocina</name>
    <dbReference type="NCBI Taxonomy" id="429728"/>
    <lineage>
        <taxon>Bacteria</taxon>
        <taxon>Pseudomonadati</taxon>
        <taxon>Pseudomonadota</taxon>
        <taxon>Alphaproteobacteria</taxon>
        <taxon>Hyphomicrobiales</taxon>
        <taxon>Devosiaceae</taxon>
        <taxon>Devosia</taxon>
    </lineage>
</organism>
<dbReference type="SUPFAM" id="SSF53067">
    <property type="entry name" value="Actin-like ATPase domain"/>
    <property type="match status" value="1"/>
</dbReference>
<dbReference type="AlphaFoldDB" id="A0A1I7NVH8"/>
<dbReference type="PANTHER" id="PTHR18964">
    <property type="entry name" value="ROK (REPRESSOR, ORF, KINASE) FAMILY"/>
    <property type="match status" value="1"/>
</dbReference>
<dbReference type="PANTHER" id="PTHR18964:SF149">
    <property type="entry name" value="BIFUNCTIONAL UDP-N-ACETYLGLUCOSAMINE 2-EPIMERASE_N-ACETYLMANNOSAMINE KINASE"/>
    <property type="match status" value="1"/>
</dbReference>
<accession>A0A1I7NVH8</accession>
<sequence>MAETTIAFDLGGTKIDICRMRPDGSFVFRDRVATASLGPGRPEFLDAAFDLFQRYVEAADSKIGLSWNAPVHESRLTQSSLLGGRIEVDLGDMLQRRFDRSYQVESDVQAMALGEYRFGQGHNAAPLVVVNLGSGSGFAYHDGSVMRGYRGGAGLISQERFFVEEISDWLIMDHLLSGRGVALIYERLSGQPRTAVDISGLVGSDAAAAETFAIIGKYLGRLLVMLARHFNPRTFVLCGSVAQAATHFIDLTRAYVREHAEPACQPDAIVVSQLEAAACRGLV</sequence>
<evidence type="ECO:0000313" key="2">
    <source>
        <dbReference type="EMBL" id="SFV38644.1"/>
    </source>
</evidence>
<dbReference type="InterPro" id="IPR000600">
    <property type="entry name" value="ROK"/>
</dbReference>
<dbReference type="Pfam" id="PF00480">
    <property type="entry name" value="ROK"/>
    <property type="match status" value="2"/>
</dbReference>
<gene>
    <name evidence="2" type="ORF">SAMN05216456_3541</name>
</gene>
<dbReference type="RefSeq" id="WP_175528655.1">
    <property type="nucleotide sequence ID" value="NZ_FPCK01000004.1"/>
</dbReference>
<dbReference type="EMBL" id="FPCK01000004">
    <property type="protein sequence ID" value="SFV38644.1"/>
    <property type="molecule type" value="Genomic_DNA"/>
</dbReference>
<proteinExistence type="inferred from homology"/>
<dbReference type="GO" id="GO:0016301">
    <property type="term" value="F:kinase activity"/>
    <property type="evidence" value="ECO:0007669"/>
    <property type="project" value="UniProtKB-KW"/>
</dbReference>
<reference evidence="2 3" key="1">
    <citation type="submission" date="2016-10" db="EMBL/GenBank/DDBJ databases">
        <authorList>
            <person name="de Groot N.N."/>
        </authorList>
    </citation>
    <scope>NUCLEOTIDE SEQUENCE [LARGE SCALE GENOMIC DNA]</scope>
    <source>
        <strain evidence="2 3">IPL20</strain>
    </source>
</reference>
<keyword evidence="3" id="KW-1185">Reference proteome</keyword>
<keyword evidence="2" id="KW-0808">Transferase</keyword>
<dbReference type="InterPro" id="IPR043129">
    <property type="entry name" value="ATPase_NBD"/>
</dbReference>
<name>A0A1I7NVH8_9HYPH</name>
<dbReference type="STRING" id="429728.SAMN05216456_3541"/>
<evidence type="ECO:0000313" key="3">
    <source>
        <dbReference type="Proteomes" id="UP000199074"/>
    </source>
</evidence>
<dbReference type="Proteomes" id="UP000199074">
    <property type="component" value="Unassembled WGS sequence"/>
</dbReference>
<keyword evidence="2" id="KW-0418">Kinase</keyword>